<keyword evidence="1 2" id="KW-0597">Phosphoprotein</keyword>
<gene>
    <name evidence="4" type="ORF">E9677_18330</name>
</gene>
<feature type="modified residue" description="4-aspartylphosphate" evidence="2">
    <location>
        <position position="59"/>
    </location>
</feature>
<dbReference type="PANTHER" id="PTHR44591">
    <property type="entry name" value="STRESS RESPONSE REGULATOR PROTEIN 1"/>
    <property type="match status" value="1"/>
</dbReference>
<evidence type="ECO:0000256" key="1">
    <source>
        <dbReference type="ARBA" id="ARBA00022553"/>
    </source>
</evidence>
<dbReference type="SMART" id="SM00448">
    <property type="entry name" value="REC"/>
    <property type="match status" value="1"/>
</dbReference>
<protein>
    <submittedName>
        <fullName evidence="4">Response regulator</fullName>
    </submittedName>
</protein>
<proteinExistence type="predicted"/>
<feature type="domain" description="Response regulatory" evidence="3">
    <location>
        <begin position="10"/>
        <end position="124"/>
    </location>
</feature>
<evidence type="ECO:0000313" key="5">
    <source>
        <dbReference type="Proteomes" id="UP000309667"/>
    </source>
</evidence>
<keyword evidence="5" id="KW-1185">Reference proteome</keyword>
<comment type="caution">
    <text evidence="4">The sequence shown here is derived from an EMBL/GenBank/DDBJ whole genome shotgun (WGS) entry which is preliminary data.</text>
</comment>
<name>A0ABY2QST7_9HYPH</name>
<organism evidence="4 5">
    <name type="scientific">Rhizobium rhizophilum</name>
    <dbReference type="NCBI Taxonomy" id="1850373"/>
    <lineage>
        <taxon>Bacteria</taxon>
        <taxon>Pseudomonadati</taxon>
        <taxon>Pseudomonadota</taxon>
        <taxon>Alphaproteobacteria</taxon>
        <taxon>Hyphomicrobiales</taxon>
        <taxon>Rhizobiaceae</taxon>
        <taxon>Rhizobium/Agrobacterium group</taxon>
        <taxon>Rhizobium</taxon>
    </lineage>
</organism>
<reference evidence="4 5" key="1">
    <citation type="submission" date="2019-04" db="EMBL/GenBank/DDBJ databases">
        <title>Genome sequence of strain 7209-2.</title>
        <authorList>
            <person name="Gao J."/>
            <person name="Sun J."/>
        </authorList>
    </citation>
    <scope>NUCLEOTIDE SEQUENCE [LARGE SCALE GENOMIC DNA]</scope>
    <source>
        <strain evidence="4 5">7209-2</strain>
    </source>
</reference>
<dbReference type="Proteomes" id="UP000309667">
    <property type="component" value="Unassembled WGS sequence"/>
</dbReference>
<dbReference type="InterPro" id="IPR050595">
    <property type="entry name" value="Bact_response_regulator"/>
</dbReference>
<evidence type="ECO:0000259" key="3">
    <source>
        <dbReference type="PROSITE" id="PS50110"/>
    </source>
</evidence>
<dbReference type="PANTHER" id="PTHR44591:SF25">
    <property type="entry name" value="CHEMOTAXIS TWO-COMPONENT RESPONSE REGULATOR"/>
    <property type="match status" value="1"/>
</dbReference>
<dbReference type="PROSITE" id="PS50110">
    <property type="entry name" value="RESPONSE_REGULATORY"/>
    <property type="match status" value="1"/>
</dbReference>
<evidence type="ECO:0000313" key="4">
    <source>
        <dbReference type="EMBL" id="THV12684.1"/>
    </source>
</evidence>
<dbReference type="Gene3D" id="3.40.50.2300">
    <property type="match status" value="1"/>
</dbReference>
<sequence length="127" mass="14071">MKDKLVVEISVAVVDDDASLRNALVSLLQAFDYHAKGFDNAESFLESAESETTDCLITDIQMSGMNGIELNRVLRQRRGPFPVIIMTALQGKLALDSARESHPVCVLSKPFESHQLLGCLDRVFSKF</sequence>
<dbReference type="InterPro" id="IPR001789">
    <property type="entry name" value="Sig_transdc_resp-reg_receiver"/>
</dbReference>
<evidence type="ECO:0000256" key="2">
    <source>
        <dbReference type="PROSITE-ProRule" id="PRU00169"/>
    </source>
</evidence>
<dbReference type="SUPFAM" id="SSF52172">
    <property type="entry name" value="CheY-like"/>
    <property type="match status" value="1"/>
</dbReference>
<accession>A0ABY2QST7</accession>
<dbReference type="Pfam" id="PF00072">
    <property type="entry name" value="Response_reg"/>
    <property type="match status" value="1"/>
</dbReference>
<dbReference type="InterPro" id="IPR011006">
    <property type="entry name" value="CheY-like_superfamily"/>
</dbReference>
<dbReference type="EMBL" id="STGT01000004">
    <property type="protein sequence ID" value="THV12684.1"/>
    <property type="molecule type" value="Genomic_DNA"/>
</dbReference>